<dbReference type="SUPFAM" id="SSF143744">
    <property type="entry name" value="GlcG-like"/>
    <property type="match status" value="1"/>
</dbReference>
<dbReference type="EMBL" id="CP098809">
    <property type="protein sequence ID" value="USJ27973.1"/>
    <property type="molecule type" value="Genomic_DNA"/>
</dbReference>
<dbReference type="HAMAP" id="MF_00761">
    <property type="entry name" value="UPF0303"/>
    <property type="match status" value="1"/>
</dbReference>
<organism evidence="2 3">
    <name type="scientific">Ensifer adhaerens</name>
    <name type="common">Sinorhizobium morelense</name>
    <dbReference type="NCBI Taxonomy" id="106592"/>
    <lineage>
        <taxon>Bacteria</taxon>
        <taxon>Pseudomonadati</taxon>
        <taxon>Pseudomonadota</taxon>
        <taxon>Alphaproteobacteria</taxon>
        <taxon>Hyphomicrobiales</taxon>
        <taxon>Rhizobiaceae</taxon>
        <taxon>Sinorhizobium/Ensifer group</taxon>
        <taxon>Ensifer</taxon>
    </lineage>
</organism>
<dbReference type="Gene3D" id="3.30.450.150">
    <property type="entry name" value="Haem-degrading domain"/>
    <property type="match status" value="1"/>
</dbReference>
<dbReference type="Proteomes" id="UP001055460">
    <property type="component" value="Plasmid pB"/>
</dbReference>
<comment type="similarity">
    <text evidence="1">Belongs to the UPF0303 family.</text>
</comment>
<proteinExistence type="inferred from homology"/>
<dbReference type="InterPro" id="IPR005624">
    <property type="entry name" value="PduO/GlcC-like"/>
</dbReference>
<protein>
    <recommendedName>
        <fullName evidence="1">UPF0303 protein NE863_29340</fullName>
    </recommendedName>
</protein>
<evidence type="ECO:0000256" key="1">
    <source>
        <dbReference type="HAMAP-Rule" id="MF_00761"/>
    </source>
</evidence>
<dbReference type="Pfam" id="PF03928">
    <property type="entry name" value="HbpS-like"/>
    <property type="match status" value="1"/>
</dbReference>
<evidence type="ECO:0000313" key="2">
    <source>
        <dbReference type="EMBL" id="USJ27973.1"/>
    </source>
</evidence>
<dbReference type="PIRSF" id="PIRSF008757">
    <property type="entry name" value="UCP008757"/>
    <property type="match status" value="1"/>
</dbReference>
<sequence length="164" mass="18051">MVSSDHLAKVLEQERRLVLERFDEEVAFAIGCAIYKRAVVEALGIVVDIRTFDRQLFFAATSGTSVDNTGWARRKANAVRHFLQSSYRLTLEHQSLDRSFAKEWALDVSDYVLAGGGFPVSVKNAGVVGSITVSGLEEDLDHAIIVDSLCDGLRIPRGELAFHG</sequence>
<dbReference type="InterPro" id="IPR038084">
    <property type="entry name" value="PduO/GlcC-like_sf"/>
</dbReference>
<reference evidence="2" key="1">
    <citation type="submission" date="2022-06" db="EMBL/GenBank/DDBJ databases">
        <title>Physiological and biochemical characterization and genomic elucidation of a strain of the genus Ensifer adhaerens M8 that combines arsenic oxidation and chromium reduction.</title>
        <authorList>
            <person name="Li X."/>
            <person name="Yu c."/>
        </authorList>
    </citation>
    <scope>NUCLEOTIDE SEQUENCE</scope>
    <source>
        <strain evidence="2">M8</strain>
        <plasmid evidence="2">pB</plasmid>
    </source>
</reference>
<dbReference type="RefSeq" id="WP_252161325.1">
    <property type="nucleotide sequence ID" value="NZ_CP098809.1"/>
</dbReference>
<dbReference type="AlphaFoldDB" id="A0A9Q8YFH5"/>
<dbReference type="InterPro" id="IPR010371">
    <property type="entry name" value="YBR137W-like"/>
</dbReference>
<accession>A0A9Q8YFH5</accession>
<dbReference type="PANTHER" id="PTHR28255">
    <property type="match status" value="1"/>
</dbReference>
<dbReference type="PANTHER" id="PTHR28255:SF1">
    <property type="entry name" value="UPF0303 PROTEIN YBR137W"/>
    <property type="match status" value="1"/>
</dbReference>
<dbReference type="NCBIfam" id="NF002696">
    <property type="entry name" value="PRK02487.1-5"/>
    <property type="match status" value="1"/>
</dbReference>
<geneLocation type="plasmid" evidence="2 3">
    <name>pB</name>
</geneLocation>
<name>A0A9Q8YFH5_ENSAD</name>
<keyword evidence="2" id="KW-0614">Plasmid</keyword>
<evidence type="ECO:0000313" key="3">
    <source>
        <dbReference type="Proteomes" id="UP001055460"/>
    </source>
</evidence>
<gene>
    <name evidence="2" type="ORF">NE863_29340</name>
</gene>